<protein>
    <submittedName>
        <fullName evidence="1">Uncharacterized protein</fullName>
    </submittedName>
</protein>
<organism evidence="1 2">
    <name type="scientific">Brachionus plicatilis</name>
    <name type="common">Marine rotifer</name>
    <name type="synonym">Brachionus muelleri</name>
    <dbReference type="NCBI Taxonomy" id="10195"/>
    <lineage>
        <taxon>Eukaryota</taxon>
        <taxon>Metazoa</taxon>
        <taxon>Spiralia</taxon>
        <taxon>Gnathifera</taxon>
        <taxon>Rotifera</taxon>
        <taxon>Eurotatoria</taxon>
        <taxon>Monogononta</taxon>
        <taxon>Pseudotrocha</taxon>
        <taxon>Ploima</taxon>
        <taxon>Brachionidae</taxon>
        <taxon>Brachionus</taxon>
    </lineage>
</organism>
<keyword evidence="2" id="KW-1185">Reference proteome</keyword>
<evidence type="ECO:0000313" key="1">
    <source>
        <dbReference type="EMBL" id="RMZ99775.1"/>
    </source>
</evidence>
<dbReference type="Proteomes" id="UP000276133">
    <property type="component" value="Unassembled WGS sequence"/>
</dbReference>
<dbReference type="EMBL" id="REGN01010064">
    <property type="protein sequence ID" value="RMZ99775.1"/>
    <property type="molecule type" value="Genomic_DNA"/>
</dbReference>
<dbReference type="AlphaFoldDB" id="A0A3M7PKX1"/>
<reference evidence="1 2" key="1">
    <citation type="journal article" date="2018" name="Sci. Rep.">
        <title>Genomic signatures of local adaptation to the degree of environmental predictability in rotifers.</title>
        <authorList>
            <person name="Franch-Gras L."/>
            <person name="Hahn C."/>
            <person name="Garcia-Roger E.M."/>
            <person name="Carmona M.J."/>
            <person name="Serra M."/>
            <person name="Gomez A."/>
        </authorList>
    </citation>
    <scope>NUCLEOTIDE SEQUENCE [LARGE SCALE GENOMIC DNA]</scope>
    <source>
        <strain evidence="1">HYR1</strain>
    </source>
</reference>
<sequence length="107" mass="12297">MKSGSKITQRNKNFVFLNNPSIMILSAILPTRPIVAVGLQQYDSLYKPFRISRNAKKNFTTFIPSNFVFKRDLKPSSILATILFLTKISLERERNLLMISYLNALKT</sequence>
<gene>
    <name evidence="1" type="ORF">BpHYR1_000442</name>
</gene>
<evidence type="ECO:0000313" key="2">
    <source>
        <dbReference type="Proteomes" id="UP000276133"/>
    </source>
</evidence>
<name>A0A3M7PKX1_BRAPC</name>
<proteinExistence type="predicted"/>
<accession>A0A3M7PKX1</accession>
<comment type="caution">
    <text evidence="1">The sequence shown here is derived from an EMBL/GenBank/DDBJ whole genome shotgun (WGS) entry which is preliminary data.</text>
</comment>